<proteinExistence type="predicted"/>
<dbReference type="CDD" id="cd12797">
    <property type="entry name" value="M23_peptidase"/>
    <property type="match status" value="1"/>
</dbReference>
<dbReference type="InterPro" id="IPR050570">
    <property type="entry name" value="Cell_wall_metabolism_enzyme"/>
</dbReference>
<feature type="region of interest" description="Disordered" evidence="1">
    <location>
        <begin position="55"/>
        <end position="74"/>
    </location>
</feature>
<evidence type="ECO:0000313" key="4">
    <source>
        <dbReference type="EMBL" id="HGH60565.1"/>
    </source>
</evidence>
<protein>
    <submittedName>
        <fullName evidence="4">M23 family metallopeptidase</fullName>
    </submittedName>
</protein>
<feature type="domain" description="M23ase beta-sheet core" evidence="3">
    <location>
        <begin position="104"/>
        <end position="201"/>
    </location>
</feature>
<feature type="chain" id="PRO_5028078578" evidence="2">
    <location>
        <begin position="26"/>
        <end position="240"/>
    </location>
</feature>
<dbReference type="PANTHER" id="PTHR21666:SF270">
    <property type="entry name" value="MUREIN HYDROLASE ACTIVATOR ENVC"/>
    <property type="match status" value="1"/>
</dbReference>
<dbReference type="Pfam" id="PF01551">
    <property type="entry name" value="Peptidase_M23"/>
    <property type="match status" value="1"/>
</dbReference>
<dbReference type="InterPro" id="IPR016047">
    <property type="entry name" value="M23ase_b-sheet_dom"/>
</dbReference>
<dbReference type="SUPFAM" id="SSF51261">
    <property type="entry name" value="Duplicated hybrid motif"/>
    <property type="match status" value="1"/>
</dbReference>
<reference evidence="4" key="1">
    <citation type="journal article" date="2020" name="mSystems">
        <title>Genome- and Community-Level Interaction Insights into Carbon Utilization and Element Cycling Functions of Hydrothermarchaeota in Hydrothermal Sediment.</title>
        <authorList>
            <person name="Zhou Z."/>
            <person name="Liu Y."/>
            <person name="Xu W."/>
            <person name="Pan J."/>
            <person name="Luo Z.H."/>
            <person name="Li M."/>
        </authorList>
    </citation>
    <scope>NUCLEOTIDE SEQUENCE [LARGE SCALE GENOMIC DNA]</scope>
    <source>
        <strain evidence="4">SpSt-769</strain>
    </source>
</reference>
<accession>A0A7C4ES30</accession>
<evidence type="ECO:0000256" key="2">
    <source>
        <dbReference type="SAM" id="SignalP"/>
    </source>
</evidence>
<keyword evidence="2" id="KW-0732">Signal</keyword>
<dbReference type="InterPro" id="IPR011055">
    <property type="entry name" value="Dup_hybrid_motif"/>
</dbReference>
<dbReference type="Gene3D" id="2.70.70.10">
    <property type="entry name" value="Glucose Permease (Domain IIA)"/>
    <property type="match status" value="1"/>
</dbReference>
<evidence type="ECO:0000259" key="3">
    <source>
        <dbReference type="Pfam" id="PF01551"/>
    </source>
</evidence>
<dbReference type="PANTHER" id="PTHR21666">
    <property type="entry name" value="PEPTIDASE-RELATED"/>
    <property type="match status" value="1"/>
</dbReference>
<feature type="compositionally biased region" description="Low complexity" evidence="1">
    <location>
        <begin position="55"/>
        <end position="73"/>
    </location>
</feature>
<evidence type="ECO:0000256" key="1">
    <source>
        <dbReference type="SAM" id="MobiDB-lite"/>
    </source>
</evidence>
<dbReference type="GO" id="GO:0004222">
    <property type="term" value="F:metalloendopeptidase activity"/>
    <property type="evidence" value="ECO:0007669"/>
    <property type="project" value="TreeGrafter"/>
</dbReference>
<gene>
    <name evidence="4" type="ORF">ENV54_04620</name>
</gene>
<dbReference type="EMBL" id="DTGT01000146">
    <property type="protein sequence ID" value="HGH60565.1"/>
    <property type="molecule type" value="Genomic_DNA"/>
</dbReference>
<dbReference type="AlphaFoldDB" id="A0A7C4ES30"/>
<comment type="caution">
    <text evidence="4">The sequence shown here is derived from an EMBL/GenBank/DDBJ whole genome shotgun (WGS) entry which is preliminary data.</text>
</comment>
<sequence>MKKGLLYLSLLLAPLLAACSSSVRLQEQGHSAAGVGMSSWASFCSLGSDSATRKGAAASRDGASRSAASQAQQHRIQNPLAGNLRFPIDNGCLSSPFGYRRGVFHSGLDITADAGEPIHACADGEVVFAGTMKKYRSYGQMVLIDHGEGVLTRYAHASKILVRPGQKVKMGQKIALVGKTGRASAPHLHLEIEVRGRLYNPLTCFSDYQLREVKVASGFPAPPLGPIRPAAQRLGRISLR</sequence>
<feature type="signal peptide" evidence="2">
    <location>
        <begin position="1"/>
        <end position="25"/>
    </location>
</feature>
<name>A0A7C4ES30_9BACT</name>
<organism evidence="4">
    <name type="scientific">Desulfomonile tiedjei</name>
    <dbReference type="NCBI Taxonomy" id="2358"/>
    <lineage>
        <taxon>Bacteria</taxon>
        <taxon>Pseudomonadati</taxon>
        <taxon>Thermodesulfobacteriota</taxon>
        <taxon>Desulfomonilia</taxon>
        <taxon>Desulfomonilales</taxon>
        <taxon>Desulfomonilaceae</taxon>
        <taxon>Desulfomonile</taxon>
    </lineage>
</organism>
<dbReference type="PROSITE" id="PS51257">
    <property type="entry name" value="PROKAR_LIPOPROTEIN"/>
    <property type="match status" value="1"/>
</dbReference>